<dbReference type="Gene3D" id="3.10.350.10">
    <property type="entry name" value="LysM domain"/>
    <property type="match status" value="1"/>
</dbReference>
<proteinExistence type="predicted"/>
<dbReference type="STRING" id="378806.STAUR_2032"/>
<dbReference type="Proteomes" id="UP000001351">
    <property type="component" value="Chromosome"/>
</dbReference>
<feature type="transmembrane region" description="Helical" evidence="2">
    <location>
        <begin position="389"/>
        <end position="412"/>
    </location>
</feature>
<dbReference type="PANTHER" id="PTHR33734">
    <property type="entry name" value="LYSM DOMAIN-CONTAINING GPI-ANCHORED PROTEIN 2"/>
    <property type="match status" value="1"/>
</dbReference>
<dbReference type="Proteomes" id="UP000032702">
    <property type="component" value="Unassembled WGS sequence"/>
</dbReference>
<evidence type="ECO:0000313" key="6">
    <source>
        <dbReference type="Proteomes" id="UP000001351"/>
    </source>
</evidence>
<keyword evidence="2" id="KW-0472">Membrane</keyword>
<keyword evidence="2" id="KW-1133">Transmembrane helix</keyword>
<dbReference type="EMBL" id="AAMD01000101">
    <property type="protein sequence ID" value="EAU64852.1"/>
    <property type="molecule type" value="Genomic_DNA"/>
</dbReference>
<dbReference type="HOGENOM" id="CLU_418499_0_0_7"/>
<organism evidence="5 7">
    <name type="scientific">Stigmatella aurantiaca (strain DW4/3-1)</name>
    <dbReference type="NCBI Taxonomy" id="378806"/>
    <lineage>
        <taxon>Bacteria</taxon>
        <taxon>Pseudomonadati</taxon>
        <taxon>Myxococcota</taxon>
        <taxon>Myxococcia</taxon>
        <taxon>Myxococcales</taxon>
        <taxon>Cystobacterineae</taxon>
        <taxon>Archangiaceae</taxon>
        <taxon>Stigmatella</taxon>
    </lineage>
</organism>
<reference evidence="4 6" key="2">
    <citation type="journal article" date="2011" name="Mol. Biol. Evol.">
        <title>Comparative genomic analysis of fruiting body formation in Myxococcales.</title>
        <authorList>
            <person name="Huntley S."/>
            <person name="Hamann N."/>
            <person name="Wegener-Feldbrugge S."/>
            <person name="Treuner-Lange A."/>
            <person name="Kube M."/>
            <person name="Reinhardt R."/>
            <person name="Klages S."/>
            <person name="Muller R."/>
            <person name="Ronning C.M."/>
            <person name="Nierman W.C."/>
            <person name="Sogaard-Andersen L."/>
        </authorList>
    </citation>
    <scope>NUCLEOTIDE SEQUENCE [LARGE SCALE GENOMIC DNA]</scope>
    <source>
        <strain evidence="4 6">DW4/3-1</strain>
    </source>
</reference>
<dbReference type="Pfam" id="PF01476">
    <property type="entry name" value="LysM"/>
    <property type="match status" value="2"/>
</dbReference>
<feature type="domain" description="LysM" evidence="3">
    <location>
        <begin position="39"/>
        <end position="83"/>
    </location>
</feature>
<sequence length="655" mass="72669">MEALSRLNGLSDLNYIQAGLVLKIPKDSPPSPRSPPRAASYRVRAGDTLSEIAQSHNVTMKALAAANQLKDPNRLVLGQVLTIPKEQAPAARSQARNAGTPGAQEPATQASKAALFEKGQPVESFGRVSNDDGVNLRAAPGGAILKRLPFNTRVFVSRELPGDCYFVALDDGSFGYVYSKFVNIHAPDPEATLYKLKKDEGALEVVKKYYKGNAISWGQDERFYVNVLVEANRHKDPSGIYKPQPDADWSTTQTREDYVIWVPSIEFAKSLRGKVPSGSISYEAWQTAKRTATAIGDFFLGYAAFVAGLIHGALESVWDLVTGLVDLAELVWNILKSIFTGQFLSDLKGLWKLVSSLSPSQLIDAGLKAFLSRWNAPDFLRRWHFRGWVVGYALAEILMAVVTGAVTLVKWAGKAGKFSKLIAKLPKVVKAAEKVAEASKRIPNDALKRLKKAVSRAPDDAPPGKKAHVPWTGAHYIDEFDPADAKLYEKIRETVDDARDIARHLKLKQSVLDQVKEHLFRRVHELAIGPNKTVKANFTPDPYIADLWMKATQGKLTGVEAKRFLRLLAHEYVESRLMEKGMPYRSSHPDAYKLDLNMPTPKHHGAHDLAPLVDPAREPFAHWPRALERTPPTFQFAPDLSNLDELVEIIWKGRK</sequence>
<dbReference type="SMART" id="SM00257">
    <property type="entry name" value="LysM"/>
    <property type="match status" value="1"/>
</dbReference>
<keyword evidence="2" id="KW-0812">Transmembrane</keyword>
<feature type="region of interest" description="Disordered" evidence="1">
    <location>
        <begin position="87"/>
        <end position="108"/>
    </location>
</feature>
<dbReference type="SUPFAM" id="SSF54106">
    <property type="entry name" value="LysM domain"/>
    <property type="match status" value="1"/>
</dbReference>
<dbReference type="CAZy" id="CBM50">
    <property type="family name" value="Carbohydrate-Binding Module Family 50"/>
</dbReference>
<evidence type="ECO:0000313" key="5">
    <source>
        <dbReference type="EMBL" id="EAU64852.1"/>
    </source>
</evidence>
<evidence type="ECO:0000256" key="1">
    <source>
        <dbReference type="SAM" id="MobiDB-lite"/>
    </source>
</evidence>
<dbReference type="EMBL" id="CP002271">
    <property type="protein sequence ID" value="ADO69836.1"/>
    <property type="molecule type" value="Genomic_DNA"/>
</dbReference>
<gene>
    <name evidence="4" type="ordered locus">STAUR_2032</name>
    <name evidence="5" type="ORF">STIAU_2324</name>
</gene>
<dbReference type="KEGG" id="sur:STAUR_2032"/>
<dbReference type="PANTHER" id="PTHR33734:SF22">
    <property type="entry name" value="MEMBRANE-BOUND LYTIC MUREIN TRANSGLYCOSYLASE D"/>
    <property type="match status" value="1"/>
</dbReference>
<reference evidence="5 7" key="1">
    <citation type="submission" date="2006-04" db="EMBL/GenBank/DDBJ databases">
        <authorList>
            <person name="Nierman W.C."/>
        </authorList>
    </citation>
    <scope>NUCLEOTIDE SEQUENCE [LARGE SCALE GENOMIC DNA]</scope>
    <source>
        <strain evidence="5 7">DW4/3-1</strain>
    </source>
</reference>
<keyword evidence="6" id="KW-1185">Reference proteome</keyword>
<evidence type="ECO:0000313" key="4">
    <source>
        <dbReference type="EMBL" id="ADO69836.1"/>
    </source>
</evidence>
<dbReference type="PROSITE" id="PS51782">
    <property type="entry name" value="LYSM"/>
    <property type="match status" value="1"/>
</dbReference>
<protein>
    <submittedName>
        <fullName evidence="5">Putative LysM domain</fullName>
    </submittedName>
</protein>
<dbReference type="OrthoDB" id="5400814at2"/>
<dbReference type="InterPro" id="IPR018392">
    <property type="entry name" value="LysM"/>
</dbReference>
<dbReference type="InterPro" id="IPR036779">
    <property type="entry name" value="LysM_dom_sf"/>
</dbReference>
<accession>Q08WJ4</accession>
<evidence type="ECO:0000259" key="3">
    <source>
        <dbReference type="PROSITE" id="PS51782"/>
    </source>
</evidence>
<evidence type="ECO:0000313" key="7">
    <source>
        <dbReference type="Proteomes" id="UP000032702"/>
    </source>
</evidence>
<dbReference type="eggNOG" id="COG1388">
    <property type="taxonomic scope" value="Bacteria"/>
</dbReference>
<dbReference type="AlphaFoldDB" id="Q08WJ4"/>
<evidence type="ECO:0000256" key="2">
    <source>
        <dbReference type="SAM" id="Phobius"/>
    </source>
</evidence>
<name>Q08WJ4_STIAD</name>
<dbReference type="CDD" id="cd00118">
    <property type="entry name" value="LysM"/>
    <property type="match status" value="1"/>
</dbReference>
<dbReference type="GO" id="GO:0008932">
    <property type="term" value="F:lytic endotransglycosylase activity"/>
    <property type="evidence" value="ECO:0007669"/>
    <property type="project" value="TreeGrafter"/>
</dbReference>